<keyword evidence="3" id="KW-1185">Reference proteome</keyword>
<organism evidence="2 3">
    <name type="scientific">Idiomarina ramblicola</name>
    <dbReference type="NCBI Taxonomy" id="263724"/>
    <lineage>
        <taxon>Bacteria</taxon>
        <taxon>Pseudomonadati</taxon>
        <taxon>Pseudomonadota</taxon>
        <taxon>Gammaproteobacteria</taxon>
        <taxon>Alteromonadales</taxon>
        <taxon>Idiomarinaceae</taxon>
        <taxon>Idiomarina</taxon>
    </lineage>
</organism>
<evidence type="ECO:0000313" key="3">
    <source>
        <dbReference type="Proteomes" id="UP000288058"/>
    </source>
</evidence>
<feature type="region of interest" description="Disordered" evidence="1">
    <location>
        <begin position="1"/>
        <end position="41"/>
    </location>
</feature>
<evidence type="ECO:0000256" key="1">
    <source>
        <dbReference type="SAM" id="MobiDB-lite"/>
    </source>
</evidence>
<reference evidence="3" key="1">
    <citation type="journal article" date="2018" name="Front. Microbiol.">
        <title>Genome-Based Analysis Reveals the Taxonomy and Diversity of the Family Idiomarinaceae.</title>
        <authorList>
            <person name="Liu Y."/>
            <person name="Lai Q."/>
            <person name="Shao Z."/>
        </authorList>
    </citation>
    <scope>NUCLEOTIDE SEQUENCE [LARGE SCALE GENOMIC DNA]</scope>
    <source>
        <strain evidence="3">R22</strain>
    </source>
</reference>
<dbReference type="Proteomes" id="UP000288058">
    <property type="component" value="Unassembled WGS sequence"/>
</dbReference>
<comment type="caution">
    <text evidence="2">The sequence shown here is derived from an EMBL/GenBank/DDBJ whole genome shotgun (WGS) entry which is preliminary data.</text>
</comment>
<protein>
    <submittedName>
        <fullName evidence="2">DUF883 domain-containing protein</fullName>
    </submittedName>
</protein>
<dbReference type="OrthoDB" id="5570179at2"/>
<evidence type="ECO:0000313" key="2">
    <source>
        <dbReference type="EMBL" id="RUO73249.1"/>
    </source>
</evidence>
<accession>A0A432Z607</accession>
<feature type="compositionally biased region" description="Basic and acidic residues" evidence="1">
    <location>
        <begin position="7"/>
        <end position="41"/>
    </location>
</feature>
<gene>
    <name evidence="2" type="ORF">CWI78_02040</name>
</gene>
<name>A0A432Z607_9GAMM</name>
<dbReference type="EMBL" id="PIQC01000001">
    <property type="protein sequence ID" value="RUO73249.1"/>
    <property type="molecule type" value="Genomic_DNA"/>
</dbReference>
<dbReference type="AlphaFoldDB" id="A0A432Z607"/>
<proteinExistence type="predicted"/>
<sequence>MSNNQAKTEEAVNKSANKAHDTIDKVADAAKHASDNLGEKGHDLKVTQEKWLSTATDYVKENPIKSLGIAAASGYLLSRLFSDRS</sequence>
<dbReference type="RefSeq" id="WP_126779780.1">
    <property type="nucleotide sequence ID" value="NZ_PIQC01000001.1"/>
</dbReference>